<dbReference type="EMBL" id="MU150242">
    <property type="protein sequence ID" value="KAF9466414.1"/>
    <property type="molecule type" value="Genomic_DNA"/>
</dbReference>
<comment type="similarity">
    <text evidence="1 3">Belongs to the CMC family.</text>
</comment>
<keyword evidence="3" id="KW-0999">Mitochondrion inner membrane</keyword>
<reference evidence="4" key="1">
    <citation type="submission" date="2020-11" db="EMBL/GenBank/DDBJ databases">
        <authorList>
            <consortium name="DOE Joint Genome Institute"/>
            <person name="Ahrendt S."/>
            <person name="Riley R."/>
            <person name="Andreopoulos W."/>
            <person name="Labutti K."/>
            <person name="Pangilinan J."/>
            <person name="Ruiz-Duenas F.J."/>
            <person name="Barrasa J.M."/>
            <person name="Sanchez-Garcia M."/>
            <person name="Camarero S."/>
            <person name="Miyauchi S."/>
            <person name="Serrano A."/>
            <person name="Linde D."/>
            <person name="Babiker R."/>
            <person name="Drula E."/>
            <person name="Ayuso-Fernandez I."/>
            <person name="Pacheco R."/>
            <person name="Padilla G."/>
            <person name="Ferreira P."/>
            <person name="Barriuso J."/>
            <person name="Kellner H."/>
            <person name="Castanera R."/>
            <person name="Alfaro M."/>
            <person name="Ramirez L."/>
            <person name="Pisabarro A.G."/>
            <person name="Kuo A."/>
            <person name="Tritt A."/>
            <person name="Lipzen A."/>
            <person name="He G."/>
            <person name="Yan M."/>
            <person name="Ng V."/>
            <person name="Cullen D."/>
            <person name="Martin F."/>
            <person name="Rosso M.-N."/>
            <person name="Henrissat B."/>
            <person name="Hibbett D."/>
            <person name="Martinez A.T."/>
            <person name="Grigoriev I.V."/>
        </authorList>
    </citation>
    <scope>NUCLEOTIDE SEQUENCE</scope>
    <source>
        <strain evidence="4">CBS 247.69</strain>
    </source>
</reference>
<comment type="function">
    <text evidence="3">Required for mitochondrial cytochrome c oxidase (COX) assembly and respiration.</text>
</comment>
<dbReference type="Pfam" id="PF08583">
    <property type="entry name" value="Cmc1"/>
    <property type="match status" value="1"/>
</dbReference>
<evidence type="ECO:0000313" key="5">
    <source>
        <dbReference type="Proteomes" id="UP000807353"/>
    </source>
</evidence>
<sequence length="77" mass="9020">MHPQLSDKKFVCKEFIQALEECHLSGWARLTGGCNTPKDQLNKCLRSERQTRSTANRDTARQRRVKAEQAWKEFNEI</sequence>
<protein>
    <recommendedName>
        <fullName evidence="3">COX assembly mitochondrial protein</fullName>
    </recommendedName>
</protein>
<keyword evidence="3" id="KW-0143">Chaperone</keyword>
<keyword evidence="3" id="KW-0496">Mitochondrion</keyword>
<keyword evidence="2" id="KW-1015">Disulfide bond</keyword>
<evidence type="ECO:0000256" key="3">
    <source>
        <dbReference type="RuleBase" id="RU364104"/>
    </source>
</evidence>
<accession>A0A9P5YBW1</accession>
<organism evidence="4 5">
    <name type="scientific">Collybia nuda</name>
    <dbReference type="NCBI Taxonomy" id="64659"/>
    <lineage>
        <taxon>Eukaryota</taxon>
        <taxon>Fungi</taxon>
        <taxon>Dikarya</taxon>
        <taxon>Basidiomycota</taxon>
        <taxon>Agaricomycotina</taxon>
        <taxon>Agaricomycetes</taxon>
        <taxon>Agaricomycetidae</taxon>
        <taxon>Agaricales</taxon>
        <taxon>Tricholomatineae</taxon>
        <taxon>Clitocybaceae</taxon>
        <taxon>Collybia</taxon>
    </lineage>
</organism>
<dbReference type="OrthoDB" id="532630at2759"/>
<dbReference type="GO" id="GO:0005743">
    <property type="term" value="C:mitochondrial inner membrane"/>
    <property type="evidence" value="ECO:0007669"/>
    <property type="project" value="UniProtKB-SubCell"/>
</dbReference>
<comment type="subcellular location">
    <subcellularLocation>
        <location evidence="3">Mitochondrion inner membrane</location>
    </subcellularLocation>
</comment>
<evidence type="ECO:0000256" key="1">
    <source>
        <dbReference type="ARBA" id="ARBA00007347"/>
    </source>
</evidence>
<keyword evidence="3" id="KW-0472">Membrane</keyword>
<evidence type="ECO:0000313" key="4">
    <source>
        <dbReference type="EMBL" id="KAF9466414.1"/>
    </source>
</evidence>
<dbReference type="AlphaFoldDB" id="A0A9P5YBW1"/>
<gene>
    <name evidence="4" type="ORF">BDZ94DRAFT_1251895</name>
</gene>
<evidence type="ECO:0000256" key="2">
    <source>
        <dbReference type="ARBA" id="ARBA00023157"/>
    </source>
</evidence>
<name>A0A9P5YBW1_9AGAR</name>
<dbReference type="InterPro" id="IPR013892">
    <property type="entry name" value="Cyt_c_biogenesis_Cmc1-like"/>
</dbReference>
<keyword evidence="5" id="KW-1185">Reference proteome</keyword>
<proteinExistence type="inferred from homology"/>
<dbReference type="Proteomes" id="UP000807353">
    <property type="component" value="Unassembled WGS sequence"/>
</dbReference>
<comment type="caution">
    <text evidence="4">The sequence shown here is derived from an EMBL/GenBank/DDBJ whole genome shotgun (WGS) entry which is preliminary data.</text>
</comment>